<dbReference type="EMBL" id="SNYJ01000001">
    <property type="protein sequence ID" value="TDQ42961.1"/>
    <property type="molecule type" value="Genomic_DNA"/>
</dbReference>
<dbReference type="InterPro" id="IPR036237">
    <property type="entry name" value="Xyl_isomerase-like_sf"/>
</dbReference>
<gene>
    <name evidence="1" type="ORF">EV213_101392</name>
</gene>
<proteinExistence type="predicted"/>
<evidence type="ECO:0000313" key="1">
    <source>
        <dbReference type="EMBL" id="TDQ42961.1"/>
    </source>
</evidence>
<keyword evidence="2" id="KW-1185">Reference proteome</keyword>
<accession>A0A4R6U954</accession>
<sequence length="285" mass="32355">MELNTKMSIRTKHHLDVQMAWWTMQGLGENGKEWDDASKIAAIHNAGFTGICGFLPEEEKAQWWQQALSDHQLHFSVNAYPSSLDDFKGFLEKVHAYEGKVSFINAQVMTPFLVGDQAGELLQSMHDAADEAGVPVYIETHRGTITQDLLRTVSYVNCHNNLELTIDFSHYVLAGEMKTISAEAETLLQVLLNRTASIHGRISNGEQIQVDVSHPNNDDFLRWWTEGMRKWRRTATEGSYFPFVCELGPPPYALIGQSEEEEKAQRWEQSLVMASLARQAWEKSI</sequence>
<dbReference type="Gene3D" id="3.20.20.150">
    <property type="entry name" value="Divalent-metal-dependent TIM barrel enzymes"/>
    <property type="match status" value="1"/>
</dbReference>
<reference evidence="1 2" key="1">
    <citation type="submission" date="2019-03" db="EMBL/GenBank/DDBJ databases">
        <title>Genomic Encyclopedia of Type Strains, Phase IV (KMG-IV): sequencing the most valuable type-strain genomes for metagenomic binning, comparative biology and taxonomic classification.</title>
        <authorList>
            <person name="Goeker M."/>
        </authorList>
    </citation>
    <scope>NUCLEOTIDE SEQUENCE [LARGE SCALE GENOMIC DNA]</scope>
    <source>
        <strain evidence="1 2">DSM 28697</strain>
    </source>
</reference>
<organism evidence="1 2">
    <name type="scientific">Aureibacillus halotolerans</name>
    <dbReference type="NCBI Taxonomy" id="1508390"/>
    <lineage>
        <taxon>Bacteria</taxon>
        <taxon>Bacillati</taxon>
        <taxon>Bacillota</taxon>
        <taxon>Bacilli</taxon>
        <taxon>Bacillales</taxon>
        <taxon>Bacillaceae</taxon>
        <taxon>Aureibacillus</taxon>
    </lineage>
</organism>
<protein>
    <recommendedName>
        <fullName evidence="3">Sugar phosphate isomerase/epimerase</fullName>
    </recommendedName>
</protein>
<dbReference type="AlphaFoldDB" id="A0A4R6U954"/>
<evidence type="ECO:0000313" key="2">
    <source>
        <dbReference type="Proteomes" id="UP000295632"/>
    </source>
</evidence>
<name>A0A4R6U954_9BACI</name>
<comment type="caution">
    <text evidence="1">The sequence shown here is derived from an EMBL/GenBank/DDBJ whole genome shotgun (WGS) entry which is preliminary data.</text>
</comment>
<dbReference type="Proteomes" id="UP000295632">
    <property type="component" value="Unassembled WGS sequence"/>
</dbReference>
<evidence type="ECO:0008006" key="3">
    <source>
        <dbReference type="Google" id="ProtNLM"/>
    </source>
</evidence>
<dbReference type="SUPFAM" id="SSF51658">
    <property type="entry name" value="Xylose isomerase-like"/>
    <property type="match status" value="1"/>
</dbReference>